<sequence>MFRGNVSYTNTGGKQSKSLIIKTMPDQEGHKKEILSGSHLFETEIGMYTKVLPRFEQILREAGDNTRLCAPCLYCSLEPRQVMIFEDLVPLGYTVIRKRDATTEELKFAFTKLAKLHAVSFHVLQEQPDYLQEFKNGFFEIPNIRQDPFCTTGLKKFLDFLEEFPELRKYKPYFEKMENDYIDRVEIVMQEYRRNRKPNGYYVLCHGDFHLKNMMFKQGEDGSLEDVMLLDYQVSNICPIAMDLIYAVYMLMGIEDRHNNYKELINYYFAEFLATLQNIGYKGELPNSVEFWQLISQHNCYGKSRIEDAYLDILFTLENFRYIFDNYIFANDECL</sequence>
<reference evidence="2" key="2">
    <citation type="journal article" date="2016" name="G3 (Bethesda)">
        <title>Genome Evolution in Three Species of Cactophilic Drosophila.</title>
        <authorList>
            <person name="Sanchez-Flores A."/>
            <person name="Penazola F."/>
            <person name="Carpinteyro-Ponce J."/>
            <person name="Nazario-Yepiz N."/>
            <person name="Abreu-Goodger C."/>
            <person name="Machado C.A."/>
            <person name="Markow T.A."/>
        </authorList>
    </citation>
    <scope>NUCLEOTIDE SEQUENCE [LARGE SCALE GENOMIC DNA]</scope>
</reference>
<protein>
    <submittedName>
        <fullName evidence="3">Uncharacterized protein LOC108620983</fullName>
    </submittedName>
</protein>
<dbReference type="SMART" id="SM00587">
    <property type="entry name" value="CHK"/>
    <property type="match status" value="1"/>
</dbReference>
<name>A0ABM1Q242_DROAR</name>
<dbReference type="PANTHER" id="PTHR11012:SF12">
    <property type="entry name" value="CHK KINASE-LIKE DOMAIN-CONTAINING PROTEIN-RELATED"/>
    <property type="match status" value="1"/>
</dbReference>
<dbReference type="PANTHER" id="PTHR11012">
    <property type="entry name" value="PROTEIN KINASE-LIKE DOMAIN-CONTAINING"/>
    <property type="match status" value="1"/>
</dbReference>
<dbReference type="Proteomes" id="UP000694904">
    <property type="component" value="Chromosome 2"/>
</dbReference>
<dbReference type="GeneID" id="108620983"/>
<accession>A0ABM1Q242</accession>
<feature type="domain" description="CHK kinase-like" evidence="1">
    <location>
        <begin position="83"/>
        <end position="278"/>
    </location>
</feature>
<organism evidence="2 3">
    <name type="scientific">Drosophila arizonae</name>
    <name type="common">Fruit fly</name>
    <dbReference type="NCBI Taxonomy" id="7263"/>
    <lineage>
        <taxon>Eukaryota</taxon>
        <taxon>Metazoa</taxon>
        <taxon>Ecdysozoa</taxon>
        <taxon>Arthropoda</taxon>
        <taxon>Hexapoda</taxon>
        <taxon>Insecta</taxon>
        <taxon>Pterygota</taxon>
        <taxon>Neoptera</taxon>
        <taxon>Endopterygota</taxon>
        <taxon>Diptera</taxon>
        <taxon>Brachycera</taxon>
        <taxon>Muscomorpha</taxon>
        <taxon>Ephydroidea</taxon>
        <taxon>Drosophilidae</taxon>
        <taxon>Drosophila</taxon>
    </lineage>
</organism>
<keyword evidence="2" id="KW-1185">Reference proteome</keyword>
<evidence type="ECO:0000259" key="1">
    <source>
        <dbReference type="SMART" id="SM00587"/>
    </source>
</evidence>
<dbReference type="InterPro" id="IPR004119">
    <property type="entry name" value="EcKL"/>
</dbReference>
<evidence type="ECO:0000313" key="3">
    <source>
        <dbReference type="RefSeq" id="XP_017873528.1"/>
    </source>
</evidence>
<reference evidence="2" key="1">
    <citation type="journal article" date="1997" name="Nucleic Acids Res.">
        <title>tRNAscan-SE: a program for improved detection of transfer RNA genes in genomic sequence.</title>
        <authorList>
            <person name="Lowe T.M."/>
            <person name="Eddy S.R."/>
        </authorList>
    </citation>
    <scope>NUCLEOTIDE SEQUENCE [LARGE SCALE GENOMIC DNA]</scope>
</reference>
<gene>
    <name evidence="3" type="primary">LOC108620983</name>
</gene>
<dbReference type="Gene3D" id="3.90.1200.10">
    <property type="match status" value="1"/>
</dbReference>
<dbReference type="Pfam" id="PF02958">
    <property type="entry name" value="EcKL"/>
    <property type="match status" value="1"/>
</dbReference>
<reference evidence="3" key="3">
    <citation type="submission" date="2025-08" db="UniProtKB">
        <authorList>
            <consortium name="RefSeq"/>
        </authorList>
    </citation>
    <scope>IDENTIFICATION</scope>
    <source>
        <tissue evidence="3">Whole organism</tissue>
    </source>
</reference>
<evidence type="ECO:0000313" key="2">
    <source>
        <dbReference type="Proteomes" id="UP000694904"/>
    </source>
</evidence>
<dbReference type="SUPFAM" id="SSF56112">
    <property type="entry name" value="Protein kinase-like (PK-like)"/>
    <property type="match status" value="1"/>
</dbReference>
<proteinExistence type="predicted"/>
<dbReference type="InterPro" id="IPR015897">
    <property type="entry name" value="CHK_kinase-like"/>
</dbReference>
<dbReference type="RefSeq" id="XP_017873528.1">
    <property type="nucleotide sequence ID" value="XM_018018039.1"/>
</dbReference>
<dbReference type="InterPro" id="IPR011009">
    <property type="entry name" value="Kinase-like_dom_sf"/>
</dbReference>